<feature type="domain" description="Bacteriophage CI repressor C-terminal" evidence="2">
    <location>
        <begin position="100"/>
        <end position="198"/>
    </location>
</feature>
<dbReference type="InterPro" id="IPR032499">
    <property type="entry name" value="Phage_CI_C"/>
</dbReference>
<dbReference type="Pfam" id="PF16452">
    <property type="entry name" value="Phage_CI_C"/>
    <property type="match status" value="1"/>
</dbReference>
<dbReference type="Proteomes" id="UP000281391">
    <property type="component" value="Chromosome"/>
</dbReference>
<sequence length="204" mass="23265">MITACLRQLEKYTWCDLMDLEKGGRGAIERMVEAYGFTTRQALCDQLGVSKGTLANRYMRDSFPAEWVIQCALETGFSLQWLVTGTGTNRNDIESDIIDVPRKKIIAGKLFESNKYFFDKAILPNKYKKLFCLDEENTSYILDEAGESITDGKWIINIDGSFYLKDITRIPGNRILVSSKESNFECLLEEIKFLAKVVVVITKK</sequence>
<dbReference type="AlphaFoldDB" id="A0A447L1I9"/>
<evidence type="ECO:0000259" key="1">
    <source>
        <dbReference type="Pfam" id="PF07022"/>
    </source>
</evidence>
<accession>A0A447L1I9</accession>
<dbReference type="GO" id="GO:0051259">
    <property type="term" value="P:protein complex oligomerization"/>
    <property type="evidence" value="ECO:0007669"/>
    <property type="project" value="InterPro"/>
</dbReference>
<dbReference type="InterPro" id="IPR010982">
    <property type="entry name" value="Lambda_DNA-bd_dom_sf"/>
</dbReference>
<organism evidence="3 4">
    <name type="scientific">Serratia odorifera</name>
    <dbReference type="NCBI Taxonomy" id="618"/>
    <lineage>
        <taxon>Bacteria</taxon>
        <taxon>Pseudomonadati</taxon>
        <taxon>Pseudomonadota</taxon>
        <taxon>Gammaproteobacteria</taxon>
        <taxon>Enterobacterales</taxon>
        <taxon>Yersiniaceae</taxon>
        <taxon>Serratia</taxon>
    </lineage>
</organism>
<protein>
    <submittedName>
        <fullName evidence="3">Bacteriophage CI repressor helix-turn-helix domain</fullName>
    </submittedName>
</protein>
<dbReference type="InterPro" id="IPR010744">
    <property type="entry name" value="Phage_CI_N"/>
</dbReference>
<evidence type="ECO:0000313" key="3">
    <source>
        <dbReference type="EMBL" id="VDZ65027.1"/>
    </source>
</evidence>
<feature type="domain" description="Bacteriophage CI repressor N-terminal" evidence="1">
    <location>
        <begin position="26"/>
        <end position="88"/>
    </location>
</feature>
<dbReference type="EMBL" id="LR134117">
    <property type="protein sequence ID" value="VDZ65027.1"/>
    <property type="molecule type" value="Genomic_DNA"/>
</dbReference>
<gene>
    <name evidence="3" type="ORF">NCTC11214_05266</name>
</gene>
<dbReference type="Gene3D" id="1.10.260.40">
    <property type="entry name" value="lambda repressor-like DNA-binding domains"/>
    <property type="match status" value="1"/>
</dbReference>
<evidence type="ECO:0000313" key="4">
    <source>
        <dbReference type="Proteomes" id="UP000281391"/>
    </source>
</evidence>
<dbReference type="GO" id="GO:0003677">
    <property type="term" value="F:DNA binding"/>
    <property type="evidence" value="ECO:0007669"/>
    <property type="project" value="InterPro"/>
</dbReference>
<dbReference type="Gene3D" id="2.10.109.10">
    <property type="entry name" value="Umud Fragment, subunit A"/>
    <property type="match status" value="1"/>
</dbReference>
<reference evidence="3 4" key="1">
    <citation type="submission" date="2018-12" db="EMBL/GenBank/DDBJ databases">
        <authorList>
            <consortium name="Pathogen Informatics"/>
        </authorList>
    </citation>
    <scope>NUCLEOTIDE SEQUENCE [LARGE SCALE GENOMIC DNA]</scope>
    <source>
        <strain evidence="3 4">NCTC11214</strain>
    </source>
</reference>
<dbReference type="KEGG" id="sof:NCTC11214_05266"/>
<proteinExistence type="predicted"/>
<name>A0A447L1I9_SEROD</name>
<dbReference type="Pfam" id="PF07022">
    <property type="entry name" value="Phage_CI_repr"/>
    <property type="match status" value="1"/>
</dbReference>
<dbReference type="GO" id="GO:0045892">
    <property type="term" value="P:negative regulation of DNA-templated transcription"/>
    <property type="evidence" value="ECO:0007669"/>
    <property type="project" value="InterPro"/>
</dbReference>
<evidence type="ECO:0000259" key="2">
    <source>
        <dbReference type="Pfam" id="PF16452"/>
    </source>
</evidence>